<keyword evidence="13" id="KW-0449">Lipoprotein</keyword>
<keyword evidence="5" id="KW-0336">GPI-anchor</keyword>
<dbReference type="Pfam" id="PF01433">
    <property type="entry name" value="Peptidase_M1"/>
    <property type="match status" value="2"/>
</dbReference>
<evidence type="ECO:0000313" key="17">
    <source>
        <dbReference type="Proteomes" id="UP001233999"/>
    </source>
</evidence>
<dbReference type="GO" id="GO:0008270">
    <property type="term" value="F:zinc ion binding"/>
    <property type="evidence" value="ECO:0007669"/>
    <property type="project" value="InterPro"/>
</dbReference>
<keyword evidence="17" id="KW-1185">Reference proteome</keyword>
<feature type="domain" description="Peptidase M1 membrane alanine aminopeptidase" evidence="14">
    <location>
        <begin position="40"/>
        <end position="86"/>
    </location>
</feature>
<dbReference type="GO" id="GO:0005615">
    <property type="term" value="C:extracellular space"/>
    <property type="evidence" value="ECO:0007669"/>
    <property type="project" value="TreeGrafter"/>
</dbReference>
<dbReference type="GO" id="GO:0043171">
    <property type="term" value="P:peptide catabolic process"/>
    <property type="evidence" value="ECO:0007669"/>
    <property type="project" value="TreeGrafter"/>
</dbReference>
<evidence type="ECO:0000256" key="9">
    <source>
        <dbReference type="ARBA" id="ARBA00022801"/>
    </source>
</evidence>
<dbReference type="Proteomes" id="UP001233999">
    <property type="component" value="Unassembled WGS sequence"/>
</dbReference>
<dbReference type="FunFam" id="2.60.40.1910:FF:000008">
    <property type="entry name" value="Aminopeptidase"/>
    <property type="match status" value="1"/>
</dbReference>
<dbReference type="GO" id="GO:0005737">
    <property type="term" value="C:cytoplasm"/>
    <property type="evidence" value="ECO:0007669"/>
    <property type="project" value="TreeGrafter"/>
</dbReference>
<dbReference type="Gene3D" id="1.25.50.20">
    <property type="match status" value="2"/>
</dbReference>
<evidence type="ECO:0008006" key="18">
    <source>
        <dbReference type="Google" id="ProtNLM"/>
    </source>
</evidence>
<dbReference type="InterPro" id="IPR050344">
    <property type="entry name" value="Peptidase_M1_aminopeptidases"/>
</dbReference>
<keyword evidence="4" id="KW-1003">Cell membrane</keyword>
<dbReference type="SUPFAM" id="SSF55486">
    <property type="entry name" value="Metalloproteases ('zincins'), catalytic domain"/>
    <property type="match status" value="1"/>
</dbReference>
<keyword evidence="12" id="KW-0325">Glycoprotein</keyword>
<evidence type="ECO:0000259" key="15">
    <source>
        <dbReference type="Pfam" id="PF11838"/>
    </source>
</evidence>
<comment type="similarity">
    <text evidence="3">Belongs to the peptidase M1 family.</text>
</comment>
<dbReference type="PANTHER" id="PTHR11533:SF253">
    <property type="entry name" value="AMINOPEPTIDASE-RELATED"/>
    <property type="match status" value="1"/>
</dbReference>
<evidence type="ECO:0000256" key="7">
    <source>
        <dbReference type="ARBA" id="ARBA00022723"/>
    </source>
</evidence>
<evidence type="ECO:0000256" key="8">
    <source>
        <dbReference type="ARBA" id="ARBA00022729"/>
    </source>
</evidence>
<gene>
    <name evidence="16" type="ORF">L9F63_001880</name>
</gene>
<keyword evidence="6" id="KW-0645">Protease</keyword>
<dbReference type="GO" id="GO:0005886">
    <property type="term" value="C:plasma membrane"/>
    <property type="evidence" value="ECO:0007669"/>
    <property type="project" value="UniProtKB-SubCell"/>
</dbReference>
<protein>
    <recommendedName>
        <fullName evidence="18">Aminopeptidase N</fullName>
    </recommendedName>
</protein>
<dbReference type="Gene3D" id="3.30.2010.30">
    <property type="match status" value="1"/>
</dbReference>
<keyword evidence="9" id="KW-0378">Hydrolase</keyword>
<keyword evidence="8" id="KW-0732">Signal</keyword>
<dbReference type="GO" id="GO:0042277">
    <property type="term" value="F:peptide binding"/>
    <property type="evidence" value="ECO:0007669"/>
    <property type="project" value="TreeGrafter"/>
</dbReference>
<dbReference type="AlphaFoldDB" id="A0AAD8A3W7"/>
<dbReference type="InterPro" id="IPR024571">
    <property type="entry name" value="ERAP1-like_C_dom"/>
</dbReference>
<evidence type="ECO:0000256" key="1">
    <source>
        <dbReference type="ARBA" id="ARBA00001947"/>
    </source>
</evidence>
<dbReference type="Gene3D" id="1.10.390.10">
    <property type="entry name" value="Neutral Protease Domain 2"/>
    <property type="match status" value="1"/>
</dbReference>
<evidence type="ECO:0000256" key="5">
    <source>
        <dbReference type="ARBA" id="ARBA00022622"/>
    </source>
</evidence>
<comment type="subcellular location">
    <subcellularLocation>
        <location evidence="2">Cell membrane</location>
        <topology evidence="2">Lipid-anchor</topology>
        <topology evidence="2">GPI-anchor</topology>
    </subcellularLocation>
</comment>
<dbReference type="GO" id="GO:0098552">
    <property type="term" value="C:side of membrane"/>
    <property type="evidence" value="ECO:0007669"/>
    <property type="project" value="UniProtKB-KW"/>
</dbReference>
<evidence type="ECO:0000256" key="11">
    <source>
        <dbReference type="ARBA" id="ARBA00023136"/>
    </source>
</evidence>
<evidence type="ECO:0000256" key="13">
    <source>
        <dbReference type="ARBA" id="ARBA00023288"/>
    </source>
</evidence>
<evidence type="ECO:0000313" key="16">
    <source>
        <dbReference type="EMBL" id="KAJ9591526.1"/>
    </source>
</evidence>
<name>A0AAD8A3W7_DIPPU</name>
<evidence type="ECO:0000256" key="12">
    <source>
        <dbReference type="ARBA" id="ARBA00023180"/>
    </source>
</evidence>
<evidence type="ECO:0000256" key="2">
    <source>
        <dbReference type="ARBA" id="ARBA00004609"/>
    </source>
</evidence>
<keyword evidence="10" id="KW-0482">Metalloprotease</keyword>
<dbReference type="EMBL" id="JASPKZ010003864">
    <property type="protein sequence ID" value="KAJ9591526.1"/>
    <property type="molecule type" value="Genomic_DNA"/>
</dbReference>
<feature type="domain" description="ERAP1-like C-terminal" evidence="15">
    <location>
        <begin position="280"/>
        <end position="343"/>
    </location>
</feature>
<dbReference type="Pfam" id="PF11838">
    <property type="entry name" value="ERAP1_C"/>
    <property type="match status" value="2"/>
</dbReference>
<dbReference type="GO" id="GO:0006508">
    <property type="term" value="P:proteolysis"/>
    <property type="evidence" value="ECO:0007669"/>
    <property type="project" value="UniProtKB-KW"/>
</dbReference>
<evidence type="ECO:0000256" key="10">
    <source>
        <dbReference type="ARBA" id="ARBA00023049"/>
    </source>
</evidence>
<evidence type="ECO:0000256" key="4">
    <source>
        <dbReference type="ARBA" id="ARBA00022475"/>
    </source>
</evidence>
<dbReference type="InterPro" id="IPR014782">
    <property type="entry name" value="Peptidase_M1_dom"/>
</dbReference>
<evidence type="ECO:0000256" key="3">
    <source>
        <dbReference type="ARBA" id="ARBA00010136"/>
    </source>
</evidence>
<dbReference type="PANTHER" id="PTHR11533">
    <property type="entry name" value="PROTEASE M1 ZINC METALLOPROTEASE"/>
    <property type="match status" value="1"/>
</dbReference>
<feature type="domain" description="ERAP1-like C-terminal" evidence="15">
    <location>
        <begin position="345"/>
        <end position="559"/>
    </location>
</feature>
<evidence type="ECO:0000259" key="14">
    <source>
        <dbReference type="Pfam" id="PF01433"/>
    </source>
</evidence>
<sequence length="582" mass="67203">MSSYLVAFFVGKLESRTSQTSDGTRFEVWARPEVISQTKYALDTGPRILEFYNKLLGVKEPLPKQDIVALPKFVANALENWGLISFGLFCHSSGKSRRYYPTQWSIDLLLSWILYIRLNLLPYLCRKIPICVGYSVSSVILKTVTGYYLLRMLNHSLGEKTFLDGCRKYVLNNSLKTVDQHDLWNVLTEQAHLDQAIPRHLHLADMMNSWTTRAGYPVINIVRNYTTGNATLRQTESLWWIPVTYTTQSRPNFYSTKPKIWMTPHDYEKQLAGLPGEEEWVLLNIQATGLYRVNYDHKNWELLSNYLNSEKYEEIAVLNRALLLDDALNLARVGQLPYRPPVDFYVQQLVARQFKEFGFLPHKNSSYLNGLLHKEIVRWACQTGLHECIHTAQEFFNKWTKGSPITFPRSIRAIVYCAAVQYGGPTQWNALWKLFRNSTSSTERNTILLGLGCSQDENILKSYLDWAVQSSPSDCFMAFKAVASSDIGFAVAKDFLFNSIESSRAITTIGKLYLPEILEILTSRMNQPKHLQELEKLERKHKDKFQASSTSIKQMKERITYNIQWIENNYKDISNWLQSTIS</sequence>
<comment type="caution">
    <text evidence="16">The sequence shown here is derived from an EMBL/GenBank/DDBJ whole genome shotgun (WGS) entry which is preliminary data.</text>
</comment>
<proteinExistence type="inferred from homology"/>
<reference evidence="16" key="2">
    <citation type="submission" date="2023-05" db="EMBL/GenBank/DDBJ databases">
        <authorList>
            <person name="Fouks B."/>
        </authorList>
    </citation>
    <scope>NUCLEOTIDE SEQUENCE</scope>
    <source>
        <strain evidence="16">Stay&amp;Tobe</strain>
        <tissue evidence="16">Testes</tissue>
    </source>
</reference>
<dbReference type="GO" id="GO:0070006">
    <property type="term" value="F:metalloaminopeptidase activity"/>
    <property type="evidence" value="ECO:0007669"/>
    <property type="project" value="TreeGrafter"/>
</dbReference>
<accession>A0AAD8A3W7</accession>
<dbReference type="Gene3D" id="2.60.40.1910">
    <property type="match status" value="1"/>
</dbReference>
<comment type="cofactor">
    <cofactor evidence="1">
        <name>Zn(2+)</name>
        <dbReference type="ChEBI" id="CHEBI:29105"/>
    </cofactor>
</comment>
<reference evidence="16" key="1">
    <citation type="journal article" date="2023" name="IScience">
        <title>Live-bearing cockroach genome reveals convergent evolutionary mechanisms linked to viviparity in insects and beyond.</title>
        <authorList>
            <person name="Fouks B."/>
            <person name="Harrison M.C."/>
            <person name="Mikhailova A.A."/>
            <person name="Marchal E."/>
            <person name="English S."/>
            <person name="Carruthers M."/>
            <person name="Jennings E.C."/>
            <person name="Chiamaka E.L."/>
            <person name="Frigard R.A."/>
            <person name="Pippel M."/>
            <person name="Attardo G.M."/>
            <person name="Benoit J.B."/>
            <person name="Bornberg-Bauer E."/>
            <person name="Tobe S.S."/>
        </authorList>
    </citation>
    <scope>NUCLEOTIDE SEQUENCE</scope>
    <source>
        <strain evidence="16">Stay&amp;Tobe</strain>
    </source>
</reference>
<organism evidence="16 17">
    <name type="scientific">Diploptera punctata</name>
    <name type="common">Pacific beetle cockroach</name>
    <dbReference type="NCBI Taxonomy" id="6984"/>
    <lineage>
        <taxon>Eukaryota</taxon>
        <taxon>Metazoa</taxon>
        <taxon>Ecdysozoa</taxon>
        <taxon>Arthropoda</taxon>
        <taxon>Hexapoda</taxon>
        <taxon>Insecta</taxon>
        <taxon>Pterygota</taxon>
        <taxon>Neoptera</taxon>
        <taxon>Polyneoptera</taxon>
        <taxon>Dictyoptera</taxon>
        <taxon>Blattodea</taxon>
        <taxon>Blaberoidea</taxon>
        <taxon>Blaberidae</taxon>
        <taxon>Diplopterinae</taxon>
        <taxon>Diploptera</taxon>
    </lineage>
</organism>
<keyword evidence="7" id="KW-0479">Metal-binding</keyword>
<dbReference type="InterPro" id="IPR027268">
    <property type="entry name" value="Peptidase_M4/M1_CTD_sf"/>
</dbReference>
<evidence type="ECO:0000256" key="6">
    <source>
        <dbReference type="ARBA" id="ARBA00022670"/>
    </source>
</evidence>
<feature type="domain" description="Peptidase M1 membrane alanine aminopeptidase" evidence="14">
    <location>
        <begin position="146"/>
        <end position="210"/>
    </location>
</feature>
<keyword evidence="11" id="KW-0472">Membrane</keyword>